<dbReference type="GO" id="GO:0035999">
    <property type="term" value="P:tetrahydrofolate interconversion"/>
    <property type="evidence" value="ECO:0007669"/>
    <property type="project" value="TreeGrafter"/>
</dbReference>
<protein>
    <recommendedName>
        <fullName evidence="13">Methenyltetrahydrofolate cyclohydrolase</fullName>
    </recommendedName>
</protein>
<feature type="domain" description="Tetrahydrofolate dehydrogenase/cyclohydrolase NAD(P)-binding" evidence="10">
    <location>
        <begin position="126"/>
        <end position="256"/>
    </location>
</feature>
<evidence type="ECO:0000256" key="2">
    <source>
        <dbReference type="ARBA" id="ARBA00022563"/>
    </source>
</evidence>
<accession>A0A1G1ZM09</accession>
<keyword evidence="6" id="KW-0560">Oxidoreductase</keyword>
<evidence type="ECO:0000256" key="5">
    <source>
        <dbReference type="ARBA" id="ARBA00022857"/>
    </source>
</evidence>
<evidence type="ECO:0000259" key="9">
    <source>
        <dbReference type="Pfam" id="PF00763"/>
    </source>
</evidence>
<evidence type="ECO:0000256" key="1">
    <source>
        <dbReference type="ARBA" id="ARBA00004777"/>
    </source>
</evidence>
<keyword evidence="7" id="KW-0486">Methionine biosynthesis</keyword>
<proteinExistence type="predicted"/>
<dbReference type="InterPro" id="IPR036291">
    <property type="entry name" value="NAD(P)-bd_dom_sf"/>
</dbReference>
<name>A0A1G1ZM09_9BACT</name>
<keyword evidence="8" id="KW-0511">Multifunctional enzyme</keyword>
<dbReference type="SUPFAM" id="SSF51735">
    <property type="entry name" value="NAD(P)-binding Rossmann-fold domains"/>
    <property type="match status" value="1"/>
</dbReference>
<comment type="caution">
    <text evidence="11">The sequence shown here is derived from an EMBL/GenBank/DDBJ whole genome shotgun (WGS) entry which is preliminary data.</text>
</comment>
<dbReference type="InterPro" id="IPR046346">
    <property type="entry name" value="Aminoacid_DH-like_N_sf"/>
</dbReference>
<evidence type="ECO:0000256" key="8">
    <source>
        <dbReference type="ARBA" id="ARBA00023268"/>
    </source>
</evidence>
<dbReference type="Gene3D" id="3.40.50.720">
    <property type="entry name" value="NAD(P)-binding Rossmann-like Domain"/>
    <property type="match status" value="1"/>
</dbReference>
<keyword evidence="2" id="KW-0554">One-carbon metabolism</keyword>
<dbReference type="GO" id="GO:0009086">
    <property type="term" value="P:methionine biosynthetic process"/>
    <property type="evidence" value="ECO:0007669"/>
    <property type="project" value="UniProtKB-KW"/>
</dbReference>
<dbReference type="InterPro" id="IPR000672">
    <property type="entry name" value="THF_DH/CycHdrlase"/>
</dbReference>
<dbReference type="PRINTS" id="PR00085">
    <property type="entry name" value="THFDHDRGNASE"/>
</dbReference>
<dbReference type="InterPro" id="IPR020630">
    <property type="entry name" value="THF_DH/CycHdrlase_cat_dom"/>
</dbReference>
<dbReference type="Proteomes" id="UP000177942">
    <property type="component" value="Unassembled WGS sequence"/>
</dbReference>
<dbReference type="AlphaFoldDB" id="A0A1G1ZM09"/>
<dbReference type="PANTHER" id="PTHR48099:SF5">
    <property type="entry name" value="C-1-TETRAHYDROFOLATE SYNTHASE, CYTOPLASMIC"/>
    <property type="match status" value="1"/>
</dbReference>
<keyword evidence="5" id="KW-0521">NADP</keyword>
<evidence type="ECO:0000313" key="11">
    <source>
        <dbReference type="EMBL" id="OGY65146.1"/>
    </source>
</evidence>
<evidence type="ECO:0008006" key="13">
    <source>
        <dbReference type="Google" id="ProtNLM"/>
    </source>
</evidence>
<dbReference type="GO" id="GO:0006164">
    <property type="term" value="P:purine nucleotide biosynthetic process"/>
    <property type="evidence" value="ECO:0007669"/>
    <property type="project" value="UniProtKB-KW"/>
</dbReference>
<evidence type="ECO:0000256" key="4">
    <source>
        <dbReference type="ARBA" id="ARBA00022801"/>
    </source>
</evidence>
<gene>
    <name evidence="11" type="ORF">A3A16_00390</name>
</gene>
<dbReference type="Gene3D" id="3.40.50.10860">
    <property type="entry name" value="Leucine Dehydrogenase, chain A, domain 1"/>
    <property type="match status" value="1"/>
</dbReference>
<evidence type="ECO:0000313" key="12">
    <source>
        <dbReference type="Proteomes" id="UP000177942"/>
    </source>
</evidence>
<sequence>MVVDGRAIARKIIKRLRAQKTPAKTLVALIVDGASSAEKFLVQKEKIAKKLGVNFKICRFSALTATTESILKSLRDYCGSENVGGVIIERPLPVFIDVRMLLKEITPAKNVEAVNELALLVEPATKTFFTILSEIKRDLAGQNIAAIGRSETVALPIGRFLNKERERLKYQSFTIIPARELYKRAWTECLKSADIVVAAARIPNLITEEKIKEGVVVIDFGKNVDFENCKNRASFITPPHGGVGPILVAHVFSNFYALNGSTPFSLIC</sequence>
<dbReference type="STRING" id="1798407.A3A16_00390"/>
<evidence type="ECO:0000256" key="3">
    <source>
        <dbReference type="ARBA" id="ARBA00022755"/>
    </source>
</evidence>
<dbReference type="InterPro" id="IPR020631">
    <property type="entry name" value="THF_DH/CycHdrlase_NAD-bd_dom"/>
</dbReference>
<reference evidence="11 12" key="1">
    <citation type="journal article" date="2016" name="Nat. Commun.">
        <title>Thousands of microbial genomes shed light on interconnected biogeochemical processes in an aquifer system.</title>
        <authorList>
            <person name="Anantharaman K."/>
            <person name="Brown C.T."/>
            <person name="Hug L.A."/>
            <person name="Sharon I."/>
            <person name="Castelle C.J."/>
            <person name="Probst A.J."/>
            <person name="Thomas B.C."/>
            <person name="Singh A."/>
            <person name="Wilkins M.J."/>
            <person name="Karaoz U."/>
            <person name="Brodie E.L."/>
            <person name="Williams K.H."/>
            <person name="Hubbard S.S."/>
            <person name="Banfield J.F."/>
        </authorList>
    </citation>
    <scope>NUCLEOTIDE SEQUENCE [LARGE SCALE GENOMIC DNA]</scope>
</reference>
<dbReference type="GO" id="GO:0005829">
    <property type="term" value="C:cytosol"/>
    <property type="evidence" value="ECO:0007669"/>
    <property type="project" value="TreeGrafter"/>
</dbReference>
<dbReference type="Pfam" id="PF02882">
    <property type="entry name" value="THF_DHG_CYH_C"/>
    <property type="match status" value="1"/>
</dbReference>
<evidence type="ECO:0000256" key="7">
    <source>
        <dbReference type="ARBA" id="ARBA00023167"/>
    </source>
</evidence>
<dbReference type="SUPFAM" id="SSF53223">
    <property type="entry name" value="Aminoacid dehydrogenase-like, N-terminal domain"/>
    <property type="match status" value="1"/>
</dbReference>
<organism evidence="11 12">
    <name type="scientific">Candidatus Harrisonbacteria bacterium RIFCSPLOWO2_01_FULL_44_18</name>
    <dbReference type="NCBI Taxonomy" id="1798407"/>
    <lineage>
        <taxon>Bacteria</taxon>
        <taxon>Candidatus Harrisoniibacteriota</taxon>
    </lineage>
</organism>
<keyword evidence="4" id="KW-0378">Hydrolase</keyword>
<keyword evidence="7" id="KW-0028">Amino-acid biosynthesis</keyword>
<evidence type="ECO:0000256" key="6">
    <source>
        <dbReference type="ARBA" id="ARBA00023002"/>
    </source>
</evidence>
<feature type="domain" description="Tetrahydrofolate dehydrogenase/cyclohydrolase catalytic" evidence="9">
    <location>
        <begin position="4"/>
        <end position="112"/>
    </location>
</feature>
<dbReference type="EMBL" id="MHJJ01000014">
    <property type="protein sequence ID" value="OGY65146.1"/>
    <property type="molecule type" value="Genomic_DNA"/>
</dbReference>
<comment type="pathway">
    <text evidence="1">One-carbon metabolism; tetrahydrofolate interconversion.</text>
</comment>
<dbReference type="GO" id="GO:0004477">
    <property type="term" value="F:methenyltetrahydrofolate cyclohydrolase activity"/>
    <property type="evidence" value="ECO:0007669"/>
    <property type="project" value="TreeGrafter"/>
</dbReference>
<dbReference type="GO" id="GO:0004488">
    <property type="term" value="F:methylenetetrahydrofolate dehydrogenase (NADP+) activity"/>
    <property type="evidence" value="ECO:0007669"/>
    <property type="project" value="InterPro"/>
</dbReference>
<dbReference type="PANTHER" id="PTHR48099">
    <property type="entry name" value="C-1-TETRAHYDROFOLATE SYNTHASE, CYTOPLASMIC-RELATED"/>
    <property type="match status" value="1"/>
</dbReference>
<evidence type="ECO:0000259" key="10">
    <source>
        <dbReference type="Pfam" id="PF02882"/>
    </source>
</evidence>
<dbReference type="Pfam" id="PF00763">
    <property type="entry name" value="THF_DHG_CYH"/>
    <property type="match status" value="1"/>
</dbReference>
<keyword evidence="3" id="KW-0658">Purine biosynthesis</keyword>